<dbReference type="Pfam" id="PF22067">
    <property type="entry name" value="Cep192_D3"/>
    <property type="match status" value="1"/>
</dbReference>
<dbReference type="GO" id="GO:0003341">
    <property type="term" value="P:cilium movement"/>
    <property type="evidence" value="ECO:0007669"/>
    <property type="project" value="InterPro"/>
</dbReference>
<proteinExistence type="predicted"/>
<keyword evidence="4" id="KW-1185">Reference proteome</keyword>
<feature type="compositionally biased region" description="Basic and acidic residues" evidence="1">
    <location>
        <begin position="293"/>
        <end position="304"/>
    </location>
</feature>
<feature type="compositionally biased region" description="Pro residues" evidence="1">
    <location>
        <begin position="738"/>
        <end position="748"/>
    </location>
</feature>
<dbReference type="Gene3D" id="2.60.40.10">
    <property type="entry name" value="Immunoglobulins"/>
    <property type="match status" value="1"/>
</dbReference>
<evidence type="ECO:0000256" key="1">
    <source>
        <dbReference type="SAM" id="MobiDB-lite"/>
    </source>
</evidence>
<comment type="caution">
    <text evidence="3">The sequence shown here is derived from an EMBL/GenBank/DDBJ whole genome shotgun (WGS) entry which is preliminary data.</text>
</comment>
<dbReference type="GO" id="GO:0044458">
    <property type="term" value="P:motile cilium assembly"/>
    <property type="evidence" value="ECO:0007669"/>
    <property type="project" value="TreeGrafter"/>
</dbReference>
<dbReference type="PANTHER" id="PTHR46500:SF1">
    <property type="entry name" value="CILIA- AND FLAGELLA-ASSOCIATED PROTEIN 221"/>
    <property type="match status" value="1"/>
</dbReference>
<dbReference type="PANTHER" id="PTHR46500">
    <property type="entry name" value="CILIA- AND FLAGELLA-ASSOCIATED PROTEIN 221"/>
    <property type="match status" value="1"/>
</dbReference>
<dbReference type="Proteomes" id="UP001219934">
    <property type="component" value="Unassembled WGS sequence"/>
</dbReference>
<evidence type="ECO:0000313" key="3">
    <source>
        <dbReference type="EMBL" id="KAJ4924221.1"/>
    </source>
</evidence>
<gene>
    <name evidence="3" type="ORF">JOQ06_000461</name>
</gene>
<dbReference type="EMBL" id="JAPTMU010000023">
    <property type="protein sequence ID" value="KAJ4924221.1"/>
    <property type="molecule type" value="Genomic_DNA"/>
</dbReference>
<protein>
    <recommendedName>
        <fullName evidence="2">Cep192-like domain-containing protein</fullName>
    </recommendedName>
</protein>
<dbReference type="GO" id="GO:0097729">
    <property type="term" value="C:9+2 motile cilium"/>
    <property type="evidence" value="ECO:0007669"/>
    <property type="project" value="TreeGrafter"/>
</dbReference>
<reference evidence="3" key="1">
    <citation type="submission" date="2022-11" db="EMBL/GenBank/DDBJ databases">
        <title>Chromosome-level genome of Pogonophryne albipinna.</title>
        <authorList>
            <person name="Jo E."/>
        </authorList>
    </citation>
    <scope>NUCLEOTIDE SEQUENCE</scope>
    <source>
        <strain evidence="3">SGF0006</strain>
        <tissue evidence="3">Muscle</tissue>
    </source>
</reference>
<accession>A0AAD6F7E6</accession>
<evidence type="ECO:0000313" key="4">
    <source>
        <dbReference type="Proteomes" id="UP001219934"/>
    </source>
</evidence>
<evidence type="ECO:0000259" key="2">
    <source>
        <dbReference type="Pfam" id="PF22067"/>
    </source>
</evidence>
<feature type="region of interest" description="Disordered" evidence="1">
    <location>
        <begin position="270"/>
        <end position="306"/>
    </location>
</feature>
<sequence length="829" mass="93150">MEVVLSGPQKLPEPLRRGTPVPLSQLVEESRSKANAPNHLLESKIYAKLKSNSLIQAEPAELHFSGFELGKDYVKILKLINISSEVMNIHVIPTQTKHFQTTYTKKYRLIPGLAYTLRVRLCPDEWRYFYDCIRVHCKGEENLLIPVHAYPVIDDLCIPPHIDLSAVPLGNSVCQAIPLRCSCPIDFEFQVQVIQPHEAFSIQPLTGVIPANGEENIMVTFSPFQYKTCQVTFQLIISQFNSRPFLCTVSGSCTPHLALSELGKKAGHGDAVRYTGPSPVTQVPRQSKTKLRSTKEADKSKTLRDQASVQAALKPPVDVCTPAGVAKMLIKDTDKLSSKDLKEAISCGSMAGLQNRQMKEALFRKKVQRHVKEEQANHVRWQVRVGKDPVSEHSRRQIAEEREIALHEYMVKRGDERREEGFAAGRPELSSRRLLCAAGQASEGAPSFQFFCSFQWDLRRRALSLFQQAARKTLIRCRMDRRLTCLKKLCRTMKNSPLAKKVEEDRTFDLTISPDRIFPFSFPVFSALARSNLVEVPVDPIEVTVTTHVPFFKLQVPQHYKLMGYRPVSVWEAFNSYIPTSLARPLRTAKEPVLNESGAVETWGDQQKDEAEEAVCFSFSAPEALLTPFPANPLRIFNPAPGLQAYKPTPKYLETDLEFHLCPLPRYPIPESSRCGRGTQTPNTQKKHLDRKEGIAGFMTWKDLDSITSKVLSSQPSPSSDFAHRRSVDCSTDTLPLKTPPLRGPPDDLPPLMDPPCEGVQLTTEIIRAQFLSEQALVSNSNLRKGTAARHQREIQTEATHSSQFNRMGGRVMSRLKQLEVTDAASGEH</sequence>
<organism evidence="3 4">
    <name type="scientific">Pogonophryne albipinna</name>
    <dbReference type="NCBI Taxonomy" id="1090488"/>
    <lineage>
        <taxon>Eukaryota</taxon>
        <taxon>Metazoa</taxon>
        <taxon>Chordata</taxon>
        <taxon>Craniata</taxon>
        <taxon>Vertebrata</taxon>
        <taxon>Euteleostomi</taxon>
        <taxon>Actinopterygii</taxon>
        <taxon>Neopterygii</taxon>
        <taxon>Teleostei</taxon>
        <taxon>Neoteleostei</taxon>
        <taxon>Acanthomorphata</taxon>
        <taxon>Eupercaria</taxon>
        <taxon>Perciformes</taxon>
        <taxon>Notothenioidei</taxon>
        <taxon>Pogonophryne</taxon>
    </lineage>
</organism>
<feature type="region of interest" description="Disordered" evidence="1">
    <location>
        <begin position="712"/>
        <end position="748"/>
    </location>
</feature>
<dbReference type="AlphaFoldDB" id="A0AAD6F7E6"/>
<dbReference type="InterPro" id="IPR054089">
    <property type="entry name" value="Cep192-like_D3"/>
</dbReference>
<dbReference type="InterPro" id="IPR029676">
    <property type="entry name" value="CFAP221"/>
</dbReference>
<name>A0AAD6F7E6_9TELE</name>
<dbReference type="InterPro" id="IPR013783">
    <property type="entry name" value="Ig-like_fold"/>
</dbReference>
<feature type="domain" description="Cep192-like" evidence="2">
    <location>
        <begin position="166"/>
        <end position="251"/>
    </location>
</feature>